<accession>G7KVC7</accession>
<dbReference type="GO" id="GO:0006281">
    <property type="term" value="P:DNA repair"/>
    <property type="evidence" value="ECO:0000318"/>
    <property type="project" value="GO_Central"/>
</dbReference>
<organism evidence="9 11">
    <name type="scientific">Medicago truncatula</name>
    <name type="common">Barrel medic</name>
    <name type="synonym">Medicago tribuloides</name>
    <dbReference type="NCBI Taxonomy" id="3880"/>
    <lineage>
        <taxon>Eukaryota</taxon>
        <taxon>Viridiplantae</taxon>
        <taxon>Streptophyta</taxon>
        <taxon>Embryophyta</taxon>
        <taxon>Tracheophyta</taxon>
        <taxon>Spermatophyta</taxon>
        <taxon>Magnoliopsida</taxon>
        <taxon>eudicotyledons</taxon>
        <taxon>Gunneridae</taxon>
        <taxon>Pentapetalae</taxon>
        <taxon>rosids</taxon>
        <taxon>fabids</taxon>
        <taxon>Fabales</taxon>
        <taxon>Fabaceae</taxon>
        <taxon>Papilionoideae</taxon>
        <taxon>50 kb inversion clade</taxon>
        <taxon>NPAAA clade</taxon>
        <taxon>Hologalegina</taxon>
        <taxon>IRL clade</taxon>
        <taxon>Trifolieae</taxon>
        <taxon>Medicago</taxon>
    </lineage>
</organism>
<name>G7KVC7_MEDTR</name>
<dbReference type="PANTHER" id="PTHR16140:SF16">
    <property type="entry name" value="NON-STRUCTURAL MAINTENANCE OF CHROMOSOMES ELEMENT 4"/>
    <property type="match status" value="1"/>
</dbReference>
<dbReference type="OrthoDB" id="361242at2759"/>
<dbReference type="GO" id="GO:0005634">
    <property type="term" value="C:nucleus"/>
    <property type="evidence" value="ECO:0000318"/>
    <property type="project" value="GO_Central"/>
</dbReference>
<comment type="similarity">
    <text evidence="2 7">Belongs to the NSE4 family.</text>
</comment>
<evidence type="ECO:0000256" key="6">
    <source>
        <dbReference type="ARBA" id="ARBA00023242"/>
    </source>
</evidence>
<keyword evidence="5 7" id="KW-0234">DNA repair</keyword>
<protein>
    <recommendedName>
        <fullName evidence="7">Non-structural maintenance of chromosomes element 4</fullName>
    </recommendedName>
</protein>
<dbReference type="InterPro" id="IPR014854">
    <property type="entry name" value="Nse4_C"/>
</dbReference>
<evidence type="ECO:0000256" key="3">
    <source>
        <dbReference type="ARBA" id="ARBA00022763"/>
    </source>
</evidence>
<sequence>MSQSHNDNIISVKRELIMNMSCEDDDDNSDVVDNGDEVDYQTSNGRRVLRSRYLAVQNLIRGDEKENIAKTDSKTFGSIFSKIEKLHKSVTTPREQVADAQALLDITKSLALSVKAHSSGGLTPSTFVTHILEKFGQGGGTSTSREDCSRNSIAWQDIGIAVSSIFGAGYGCSTMIGPMESKIKPKRVYRRRSVKPTQLARPAEVVESSKNGRNDTDKNMLTMFNILKKNRSVNLENLVLNRTSFAQTVENLFALSFLVKDGRAQIKVDKSRRHLVSPRNAPAAKSVISMDVALTHFVFRFDYNDWKLMVRTVVGEELMPQRNSQSQI</sequence>
<dbReference type="AlphaFoldDB" id="G7KVC7"/>
<keyword evidence="6 7" id="KW-0539">Nucleus</keyword>
<comment type="function">
    <text evidence="7">Component of the SMC5-SMC6 complex, that promotes sister chromatid alignment after DNA damage and facilitates double-stranded DNA breaks (DSBs) repair via homologous recombination between sister chromatids.</text>
</comment>
<comment type="subcellular location">
    <subcellularLocation>
        <location evidence="1 7">Nucleus</location>
    </subcellularLocation>
</comment>
<evidence type="ECO:0000256" key="2">
    <source>
        <dbReference type="ARBA" id="ARBA00008997"/>
    </source>
</evidence>
<proteinExistence type="inferred from homology"/>
<dbReference type="HOGENOM" id="CLU_041037_0_1_1"/>
<reference evidence="9 11" key="1">
    <citation type="journal article" date="2011" name="Nature">
        <title>The Medicago genome provides insight into the evolution of rhizobial symbioses.</title>
        <authorList>
            <person name="Young N.D."/>
            <person name="Debelle F."/>
            <person name="Oldroyd G.E."/>
            <person name="Geurts R."/>
            <person name="Cannon S.B."/>
            <person name="Udvardi M.K."/>
            <person name="Benedito V.A."/>
            <person name="Mayer K.F."/>
            <person name="Gouzy J."/>
            <person name="Schoof H."/>
            <person name="Van de Peer Y."/>
            <person name="Proost S."/>
            <person name="Cook D.R."/>
            <person name="Meyers B.C."/>
            <person name="Spannagl M."/>
            <person name="Cheung F."/>
            <person name="De Mita S."/>
            <person name="Krishnakumar V."/>
            <person name="Gundlach H."/>
            <person name="Zhou S."/>
            <person name="Mudge J."/>
            <person name="Bharti A.K."/>
            <person name="Murray J.D."/>
            <person name="Naoumkina M.A."/>
            <person name="Rosen B."/>
            <person name="Silverstein K.A."/>
            <person name="Tang H."/>
            <person name="Rombauts S."/>
            <person name="Zhao P.X."/>
            <person name="Zhou P."/>
            <person name="Barbe V."/>
            <person name="Bardou P."/>
            <person name="Bechner M."/>
            <person name="Bellec A."/>
            <person name="Berger A."/>
            <person name="Berges H."/>
            <person name="Bidwell S."/>
            <person name="Bisseling T."/>
            <person name="Choisne N."/>
            <person name="Couloux A."/>
            <person name="Denny R."/>
            <person name="Deshpande S."/>
            <person name="Dai X."/>
            <person name="Doyle J.J."/>
            <person name="Dudez A.M."/>
            <person name="Farmer A.D."/>
            <person name="Fouteau S."/>
            <person name="Franken C."/>
            <person name="Gibelin C."/>
            <person name="Gish J."/>
            <person name="Goldstein S."/>
            <person name="Gonzalez A.J."/>
            <person name="Green P.J."/>
            <person name="Hallab A."/>
            <person name="Hartog M."/>
            <person name="Hua A."/>
            <person name="Humphray S.J."/>
            <person name="Jeong D.H."/>
            <person name="Jing Y."/>
            <person name="Jocker A."/>
            <person name="Kenton S.M."/>
            <person name="Kim D.J."/>
            <person name="Klee K."/>
            <person name="Lai H."/>
            <person name="Lang C."/>
            <person name="Lin S."/>
            <person name="Macmil S.L."/>
            <person name="Magdelenat G."/>
            <person name="Matthews L."/>
            <person name="McCorrison J."/>
            <person name="Monaghan E.L."/>
            <person name="Mun J.H."/>
            <person name="Najar F.Z."/>
            <person name="Nicholson C."/>
            <person name="Noirot C."/>
            <person name="O'Bleness M."/>
            <person name="Paule C.R."/>
            <person name="Poulain J."/>
            <person name="Prion F."/>
            <person name="Qin B."/>
            <person name="Qu C."/>
            <person name="Retzel E.F."/>
            <person name="Riddle C."/>
            <person name="Sallet E."/>
            <person name="Samain S."/>
            <person name="Samson N."/>
            <person name="Sanders I."/>
            <person name="Saurat O."/>
            <person name="Scarpelli C."/>
            <person name="Schiex T."/>
            <person name="Segurens B."/>
            <person name="Severin A.J."/>
            <person name="Sherrier D.J."/>
            <person name="Shi R."/>
            <person name="Sims S."/>
            <person name="Singer S.R."/>
            <person name="Sinharoy S."/>
            <person name="Sterck L."/>
            <person name="Viollet A."/>
            <person name="Wang B.B."/>
            <person name="Wang K."/>
            <person name="Wang M."/>
            <person name="Wang X."/>
            <person name="Warfsmann J."/>
            <person name="Weissenbach J."/>
            <person name="White D.D."/>
            <person name="White J.D."/>
            <person name="Wiley G.B."/>
            <person name="Wincker P."/>
            <person name="Xing Y."/>
            <person name="Yang L."/>
            <person name="Yao Z."/>
            <person name="Ying F."/>
            <person name="Zhai J."/>
            <person name="Zhou L."/>
            <person name="Zuber A."/>
            <person name="Denarie J."/>
            <person name="Dixon R.A."/>
            <person name="May G.D."/>
            <person name="Schwartz D.C."/>
            <person name="Rogers J."/>
            <person name="Quetier F."/>
            <person name="Town C.D."/>
            <person name="Roe B.A."/>
        </authorList>
    </citation>
    <scope>NUCLEOTIDE SEQUENCE [LARGE SCALE GENOMIC DNA]</scope>
    <source>
        <strain evidence="9">A17</strain>
        <strain evidence="10 11">cv. Jemalong A17</strain>
    </source>
</reference>
<dbReference type="GO" id="GO:0006310">
    <property type="term" value="P:DNA recombination"/>
    <property type="evidence" value="ECO:0007669"/>
    <property type="project" value="UniProtKB-UniRule"/>
</dbReference>
<evidence type="ECO:0000256" key="1">
    <source>
        <dbReference type="ARBA" id="ARBA00004123"/>
    </source>
</evidence>
<accession>A0A0C3WCW8</accession>
<evidence type="ECO:0000259" key="8">
    <source>
        <dbReference type="Pfam" id="PF08743"/>
    </source>
</evidence>
<dbReference type="KEGG" id="mtr:11443476"/>
<gene>
    <name evidence="10" type="primary">11443476</name>
    <name evidence="9" type="ordered locus">MTR_7g093090</name>
</gene>
<dbReference type="EnsemblPlants" id="AES81469">
    <property type="protein sequence ID" value="AES81469"/>
    <property type="gene ID" value="MTR_7g093090"/>
</dbReference>
<dbReference type="STRING" id="3880.G7KVC7"/>
<keyword evidence="3 7" id="KW-0227">DNA damage</keyword>
<comment type="subunit">
    <text evidence="7">Component of the SMC5-SMC6 complex.</text>
</comment>
<reference evidence="9 11" key="2">
    <citation type="journal article" date="2014" name="BMC Genomics">
        <title>An improved genome release (version Mt4.0) for the model legume Medicago truncatula.</title>
        <authorList>
            <person name="Tang H."/>
            <person name="Krishnakumar V."/>
            <person name="Bidwell S."/>
            <person name="Rosen B."/>
            <person name="Chan A."/>
            <person name="Zhou S."/>
            <person name="Gentzbittel L."/>
            <person name="Childs K.L."/>
            <person name="Yandell M."/>
            <person name="Gundlach H."/>
            <person name="Mayer K.F."/>
            <person name="Schwartz D.C."/>
            <person name="Town C.D."/>
        </authorList>
    </citation>
    <scope>GENOME REANNOTATION</scope>
    <source>
        <strain evidence="10 11">cv. Jemalong A17</strain>
    </source>
</reference>
<keyword evidence="11" id="KW-1185">Reference proteome</keyword>
<evidence type="ECO:0000313" key="11">
    <source>
        <dbReference type="Proteomes" id="UP000002051"/>
    </source>
</evidence>
<reference evidence="10" key="3">
    <citation type="submission" date="2015-04" db="UniProtKB">
        <authorList>
            <consortium name="EnsemblPlants"/>
        </authorList>
    </citation>
    <scope>IDENTIFICATION</scope>
    <source>
        <strain evidence="10">cv. Jemalong A17</strain>
    </source>
</reference>
<evidence type="ECO:0000256" key="5">
    <source>
        <dbReference type="ARBA" id="ARBA00023204"/>
    </source>
</evidence>
<evidence type="ECO:0000256" key="4">
    <source>
        <dbReference type="ARBA" id="ARBA00023172"/>
    </source>
</evidence>
<dbReference type="InterPro" id="IPR027786">
    <property type="entry name" value="Nse4/EID"/>
</dbReference>
<dbReference type="EMBL" id="CM001223">
    <property type="protein sequence ID" value="AES81469.2"/>
    <property type="molecule type" value="Genomic_DNA"/>
</dbReference>
<dbReference type="PANTHER" id="PTHR16140">
    <property type="entry name" value="NON-STRUCTURAL MAINTENANCE OF CHROMOSOMES ELEMENT 4"/>
    <property type="match status" value="1"/>
</dbReference>
<dbReference type="Pfam" id="PF08743">
    <property type="entry name" value="Nse4_C"/>
    <property type="match status" value="1"/>
</dbReference>
<evidence type="ECO:0000313" key="9">
    <source>
        <dbReference type="EMBL" id="AES81469.2"/>
    </source>
</evidence>
<feature type="domain" description="Non-structural maintenance of chromosome element 4 C-terminal" evidence="8">
    <location>
        <begin position="233"/>
        <end position="314"/>
    </location>
</feature>
<dbReference type="Proteomes" id="UP000002051">
    <property type="component" value="Unassembled WGS sequence"/>
</dbReference>
<evidence type="ECO:0000313" key="10">
    <source>
        <dbReference type="EnsemblPlants" id="AES81469"/>
    </source>
</evidence>
<keyword evidence="4 7" id="KW-0233">DNA recombination</keyword>
<evidence type="ECO:0000256" key="7">
    <source>
        <dbReference type="RuleBase" id="RU365071"/>
    </source>
</evidence>
<dbReference type="GO" id="GO:0030915">
    <property type="term" value="C:Smc5-Smc6 complex"/>
    <property type="evidence" value="ECO:0000318"/>
    <property type="project" value="GO_Central"/>
</dbReference>